<name>A0A1M6WQD2_9ACTN</name>
<proteinExistence type="predicted"/>
<dbReference type="STRING" id="758803.SAMN05421803_1493"/>
<gene>
    <name evidence="1" type="ORF">SAMN05421803_1493</name>
</gene>
<organism evidence="1 2">
    <name type="scientific">Nocardiopsis flavescens</name>
    <dbReference type="NCBI Taxonomy" id="758803"/>
    <lineage>
        <taxon>Bacteria</taxon>
        <taxon>Bacillati</taxon>
        <taxon>Actinomycetota</taxon>
        <taxon>Actinomycetes</taxon>
        <taxon>Streptosporangiales</taxon>
        <taxon>Nocardiopsidaceae</taxon>
        <taxon>Nocardiopsis</taxon>
    </lineage>
</organism>
<evidence type="ECO:0000313" key="2">
    <source>
        <dbReference type="Proteomes" id="UP000184452"/>
    </source>
</evidence>
<dbReference type="AlphaFoldDB" id="A0A1M6WQD2"/>
<sequence>MTMTMTTLHIGTTPDGAPYALPLGGSLLIASGAGGGSTTLGLTLAAAARRAGAEVIVSATDHDTPAYAEHAHQVQTHAPAEVIAHAERLTLHRRPGHENPPVVCIVDDPYHGAAGPGRARAGGRAEATVEVVADTGAEVGVMVVWMHYRWHRASTPTYVAVRHATAQMVPPWFGSALPPAEPGGWLIGRPGTAPAEVRVPFPAPTTAAGGDRS</sequence>
<keyword evidence="2" id="KW-1185">Reference proteome</keyword>
<accession>A0A1M6WQD2</accession>
<reference evidence="1 2" key="1">
    <citation type="submission" date="2016-11" db="EMBL/GenBank/DDBJ databases">
        <authorList>
            <person name="Jaros S."/>
            <person name="Januszkiewicz K."/>
            <person name="Wedrychowicz H."/>
        </authorList>
    </citation>
    <scope>NUCLEOTIDE SEQUENCE [LARGE SCALE GENOMIC DNA]</scope>
    <source>
        <strain evidence="1 2">CGMCC 4.5723</strain>
    </source>
</reference>
<evidence type="ECO:0000313" key="1">
    <source>
        <dbReference type="EMBL" id="SHK95953.1"/>
    </source>
</evidence>
<dbReference type="Proteomes" id="UP000184452">
    <property type="component" value="Unassembled WGS sequence"/>
</dbReference>
<protein>
    <submittedName>
        <fullName evidence="1">Uncharacterized protein</fullName>
    </submittedName>
</protein>
<dbReference type="EMBL" id="FQZK01000049">
    <property type="protein sequence ID" value="SHK95953.1"/>
    <property type="molecule type" value="Genomic_DNA"/>
</dbReference>